<gene>
    <name evidence="2" type="ORF">QNI16_16095</name>
    <name evidence="3" type="ORF">QNI19_04985</name>
</gene>
<keyword evidence="4" id="KW-1185">Reference proteome</keyword>
<keyword evidence="1" id="KW-1133">Transmembrane helix</keyword>
<dbReference type="RefSeq" id="WP_313980600.1">
    <property type="nucleotide sequence ID" value="NZ_JASJOR010000030.1"/>
</dbReference>
<keyword evidence="1" id="KW-0472">Membrane</keyword>
<dbReference type="EMBL" id="JASJOS010000006">
    <property type="protein sequence ID" value="MDJ1482024.1"/>
    <property type="molecule type" value="Genomic_DNA"/>
</dbReference>
<organism evidence="2 5">
    <name type="scientific">Xanthocytophaga flava</name>
    <dbReference type="NCBI Taxonomy" id="3048013"/>
    <lineage>
        <taxon>Bacteria</taxon>
        <taxon>Pseudomonadati</taxon>
        <taxon>Bacteroidota</taxon>
        <taxon>Cytophagia</taxon>
        <taxon>Cytophagales</taxon>
        <taxon>Rhodocytophagaceae</taxon>
        <taxon>Xanthocytophaga</taxon>
    </lineage>
</organism>
<comment type="caution">
    <text evidence="2">The sequence shown here is derived from an EMBL/GenBank/DDBJ whole genome shotgun (WGS) entry which is preliminary data.</text>
</comment>
<accession>A0AAE3U6M8</accession>
<evidence type="ECO:0000256" key="1">
    <source>
        <dbReference type="SAM" id="Phobius"/>
    </source>
</evidence>
<sequence>MSRLKHLLDLSPVVSYWFRKKDPNNRPNFNLRMMHGINKISMIMFLLGLIFMIVKKFL</sequence>
<feature type="transmembrane region" description="Helical" evidence="1">
    <location>
        <begin position="36"/>
        <end position="54"/>
    </location>
</feature>
<evidence type="ECO:0000313" key="3">
    <source>
        <dbReference type="EMBL" id="MDJ1492275.1"/>
    </source>
</evidence>
<dbReference type="Proteomes" id="UP001228581">
    <property type="component" value="Unassembled WGS sequence"/>
</dbReference>
<dbReference type="EMBL" id="JASJOT010000002">
    <property type="protein sequence ID" value="MDJ1492275.1"/>
    <property type="molecule type" value="Genomic_DNA"/>
</dbReference>
<dbReference type="Proteomes" id="UP001241110">
    <property type="component" value="Unassembled WGS sequence"/>
</dbReference>
<dbReference type="Pfam" id="PF20498">
    <property type="entry name" value="DUF6728"/>
    <property type="match status" value="1"/>
</dbReference>
<evidence type="ECO:0000313" key="4">
    <source>
        <dbReference type="Proteomes" id="UP001228581"/>
    </source>
</evidence>
<evidence type="ECO:0000313" key="5">
    <source>
        <dbReference type="Proteomes" id="UP001241110"/>
    </source>
</evidence>
<proteinExistence type="predicted"/>
<dbReference type="AlphaFoldDB" id="A0AAE3U6M8"/>
<reference evidence="2 4" key="1">
    <citation type="submission" date="2023-05" db="EMBL/GenBank/DDBJ databases">
        <authorList>
            <person name="Zhang X."/>
        </authorList>
    </citation>
    <scope>NUCLEOTIDE SEQUENCE</scope>
    <source>
        <strain evidence="3 4">DM2B3-1</strain>
        <strain evidence="2">YF14B1</strain>
    </source>
</reference>
<keyword evidence="1" id="KW-0812">Transmembrane</keyword>
<dbReference type="InterPro" id="IPR046615">
    <property type="entry name" value="DUF6728"/>
</dbReference>
<protein>
    <submittedName>
        <fullName evidence="2">Uncharacterized protein</fullName>
    </submittedName>
</protein>
<name>A0AAE3U6M8_9BACT</name>
<evidence type="ECO:0000313" key="2">
    <source>
        <dbReference type="EMBL" id="MDJ1482024.1"/>
    </source>
</evidence>